<dbReference type="InParanoid" id="A0A0P0WVM6"/>
<protein>
    <submittedName>
        <fullName evidence="1">Os06g0301400 protein</fullName>
    </submittedName>
</protein>
<reference evidence="1 2" key="2">
    <citation type="journal article" date="2013" name="Plant Cell Physiol.">
        <title>Rice Annotation Project Database (RAP-DB): an integrative and interactive database for rice genomics.</title>
        <authorList>
            <person name="Sakai H."/>
            <person name="Lee S.S."/>
            <person name="Tanaka T."/>
            <person name="Numa H."/>
            <person name="Kim J."/>
            <person name="Kawahara Y."/>
            <person name="Wakimoto H."/>
            <person name="Yang C.C."/>
            <person name="Iwamoto M."/>
            <person name="Abe T."/>
            <person name="Yamada Y."/>
            <person name="Muto A."/>
            <person name="Inokuchi H."/>
            <person name="Ikemura T."/>
            <person name="Matsumoto T."/>
            <person name="Sasaki T."/>
            <person name="Itoh T."/>
        </authorList>
    </citation>
    <scope>NUCLEOTIDE SEQUENCE [LARGE SCALE GENOMIC DNA]</scope>
    <source>
        <strain evidence="2">cv. Nipponbare</strain>
    </source>
</reference>
<reference evidence="1 2" key="3">
    <citation type="journal article" date="2013" name="Rice">
        <title>Improvement of the Oryza sativa Nipponbare reference genome using next generation sequence and optical map data.</title>
        <authorList>
            <person name="Kawahara Y."/>
            <person name="de la Bastide M."/>
            <person name="Hamilton J.P."/>
            <person name="Kanamori H."/>
            <person name="McCombie W.R."/>
            <person name="Ouyang S."/>
            <person name="Schwartz D.C."/>
            <person name="Tanaka T."/>
            <person name="Wu J."/>
            <person name="Zhou S."/>
            <person name="Childs K.L."/>
            <person name="Davidson R.M."/>
            <person name="Lin H."/>
            <person name="Quesada-Ocampo L."/>
            <person name="Vaillancourt B."/>
            <person name="Sakai H."/>
            <person name="Lee S.S."/>
            <person name="Kim J."/>
            <person name="Numa H."/>
            <person name="Itoh T."/>
            <person name="Buell C.R."/>
            <person name="Matsumoto T."/>
        </authorList>
    </citation>
    <scope>NUCLEOTIDE SEQUENCE [LARGE SCALE GENOMIC DNA]</scope>
    <source>
        <strain evidence="2">cv. Nipponbare</strain>
    </source>
</reference>
<gene>
    <name evidence="1" type="ordered locus">Os06g0301400</name>
    <name evidence="1" type="ORF">OSNPB_060301400</name>
</gene>
<dbReference type="AlphaFoldDB" id="A0A0P0WVM6"/>
<name>A0A0P0WVM6_ORYSJ</name>
<proteinExistence type="predicted"/>
<dbReference type="OMA" id="MVFNTES"/>
<keyword evidence="2" id="KW-1185">Reference proteome</keyword>
<dbReference type="Proteomes" id="UP000059680">
    <property type="component" value="Chromosome 6"/>
</dbReference>
<evidence type="ECO:0000313" key="1">
    <source>
        <dbReference type="EMBL" id="BAS97386.1"/>
    </source>
</evidence>
<dbReference type="PaxDb" id="39947-A0A0P0WVM6"/>
<dbReference type="Gramene" id="Os06t0301400-00">
    <property type="protein sequence ID" value="Os06t0301400-00"/>
    <property type="gene ID" value="Os06g0301400"/>
</dbReference>
<evidence type="ECO:0000313" key="2">
    <source>
        <dbReference type="Proteomes" id="UP000059680"/>
    </source>
</evidence>
<reference evidence="2" key="1">
    <citation type="journal article" date="2005" name="Nature">
        <title>The map-based sequence of the rice genome.</title>
        <authorList>
            <consortium name="International rice genome sequencing project (IRGSP)"/>
            <person name="Matsumoto T."/>
            <person name="Wu J."/>
            <person name="Kanamori H."/>
            <person name="Katayose Y."/>
            <person name="Fujisawa M."/>
            <person name="Namiki N."/>
            <person name="Mizuno H."/>
            <person name="Yamamoto K."/>
            <person name="Antonio B.A."/>
            <person name="Baba T."/>
            <person name="Sakata K."/>
            <person name="Nagamura Y."/>
            <person name="Aoki H."/>
            <person name="Arikawa K."/>
            <person name="Arita K."/>
            <person name="Bito T."/>
            <person name="Chiden Y."/>
            <person name="Fujitsuka N."/>
            <person name="Fukunaka R."/>
            <person name="Hamada M."/>
            <person name="Harada C."/>
            <person name="Hayashi A."/>
            <person name="Hijishita S."/>
            <person name="Honda M."/>
            <person name="Hosokawa S."/>
            <person name="Ichikawa Y."/>
            <person name="Idonuma A."/>
            <person name="Iijima M."/>
            <person name="Ikeda M."/>
            <person name="Ikeno M."/>
            <person name="Ito K."/>
            <person name="Ito S."/>
            <person name="Ito T."/>
            <person name="Ito Y."/>
            <person name="Ito Y."/>
            <person name="Iwabuchi A."/>
            <person name="Kamiya K."/>
            <person name="Karasawa W."/>
            <person name="Kurita K."/>
            <person name="Katagiri S."/>
            <person name="Kikuta A."/>
            <person name="Kobayashi H."/>
            <person name="Kobayashi N."/>
            <person name="Machita K."/>
            <person name="Maehara T."/>
            <person name="Masukawa M."/>
            <person name="Mizubayashi T."/>
            <person name="Mukai Y."/>
            <person name="Nagasaki H."/>
            <person name="Nagata Y."/>
            <person name="Naito S."/>
            <person name="Nakashima M."/>
            <person name="Nakama Y."/>
            <person name="Nakamichi Y."/>
            <person name="Nakamura M."/>
            <person name="Meguro A."/>
            <person name="Negishi M."/>
            <person name="Ohta I."/>
            <person name="Ohta T."/>
            <person name="Okamoto M."/>
            <person name="Ono N."/>
            <person name="Saji S."/>
            <person name="Sakaguchi M."/>
            <person name="Sakai K."/>
            <person name="Shibata M."/>
            <person name="Shimokawa T."/>
            <person name="Song J."/>
            <person name="Takazaki Y."/>
            <person name="Terasawa K."/>
            <person name="Tsugane M."/>
            <person name="Tsuji K."/>
            <person name="Ueda S."/>
            <person name="Waki K."/>
            <person name="Yamagata H."/>
            <person name="Yamamoto M."/>
            <person name="Yamamoto S."/>
            <person name="Yamane H."/>
            <person name="Yoshiki S."/>
            <person name="Yoshihara R."/>
            <person name="Yukawa K."/>
            <person name="Zhong H."/>
            <person name="Yano M."/>
            <person name="Yuan Q."/>
            <person name="Ouyang S."/>
            <person name="Liu J."/>
            <person name="Jones K.M."/>
            <person name="Gansberger K."/>
            <person name="Moffat K."/>
            <person name="Hill J."/>
            <person name="Bera J."/>
            <person name="Fadrosh D."/>
            <person name="Jin S."/>
            <person name="Johri S."/>
            <person name="Kim M."/>
            <person name="Overton L."/>
            <person name="Reardon M."/>
            <person name="Tsitrin T."/>
            <person name="Vuong H."/>
            <person name="Weaver B."/>
            <person name="Ciecko A."/>
            <person name="Tallon L."/>
            <person name="Jackson J."/>
            <person name="Pai G."/>
            <person name="Aken S.V."/>
            <person name="Utterback T."/>
            <person name="Reidmuller S."/>
            <person name="Feldblyum T."/>
            <person name="Hsiao J."/>
            <person name="Zismann V."/>
            <person name="Iobst S."/>
            <person name="de Vazeille A.R."/>
            <person name="Buell C.R."/>
            <person name="Ying K."/>
            <person name="Li Y."/>
            <person name="Lu T."/>
            <person name="Huang Y."/>
            <person name="Zhao Q."/>
            <person name="Feng Q."/>
            <person name="Zhang L."/>
            <person name="Zhu J."/>
            <person name="Weng Q."/>
            <person name="Mu J."/>
            <person name="Lu Y."/>
            <person name="Fan D."/>
            <person name="Liu Y."/>
            <person name="Guan J."/>
            <person name="Zhang Y."/>
            <person name="Yu S."/>
            <person name="Liu X."/>
            <person name="Zhang Y."/>
            <person name="Hong G."/>
            <person name="Han B."/>
            <person name="Choisne N."/>
            <person name="Demange N."/>
            <person name="Orjeda G."/>
            <person name="Samain S."/>
            <person name="Cattolico L."/>
            <person name="Pelletier E."/>
            <person name="Couloux A."/>
            <person name="Segurens B."/>
            <person name="Wincker P."/>
            <person name="D'Hont A."/>
            <person name="Scarpelli C."/>
            <person name="Weissenbach J."/>
            <person name="Salanoubat M."/>
            <person name="Quetier F."/>
            <person name="Yu Y."/>
            <person name="Kim H.R."/>
            <person name="Rambo T."/>
            <person name="Currie J."/>
            <person name="Collura K."/>
            <person name="Luo M."/>
            <person name="Yang T."/>
            <person name="Ammiraju J.S.S."/>
            <person name="Engler F."/>
            <person name="Soderlund C."/>
            <person name="Wing R.A."/>
            <person name="Palmer L.E."/>
            <person name="de la Bastide M."/>
            <person name="Spiegel L."/>
            <person name="Nascimento L."/>
            <person name="Zutavern T."/>
            <person name="O'Shaughnessy A."/>
            <person name="Dike S."/>
            <person name="Dedhia N."/>
            <person name="Preston R."/>
            <person name="Balija V."/>
            <person name="McCombie W.R."/>
            <person name="Chow T."/>
            <person name="Chen H."/>
            <person name="Chung M."/>
            <person name="Chen C."/>
            <person name="Shaw J."/>
            <person name="Wu H."/>
            <person name="Hsiao K."/>
            <person name="Chao Y."/>
            <person name="Chu M."/>
            <person name="Cheng C."/>
            <person name="Hour A."/>
            <person name="Lee P."/>
            <person name="Lin S."/>
            <person name="Lin Y."/>
            <person name="Liou J."/>
            <person name="Liu S."/>
            <person name="Hsing Y."/>
            <person name="Raghuvanshi S."/>
            <person name="Mohanty A."/>
            <person name="Bharti A.K."/>
            <person name="Gaur A."/>
            <person name="Gupta V."/>
            <person name="Kumar D."/>
            <person name="Ravi V."/>
            <person name="Vij S."/>
            <person name="Kapur A."/>
            <person name="Khurana P."/>
            <person name="Khurana P."/>
            <person name="Khurana J.P."/>
            <person name="Tyagi A.K."/>
            <person name="Gaikwad K."/>
            <person name="Singh A."/>
            <person name="Dalal V."/>
            <person name="Srivastava S."/>
            <person name="Dixit A."/>
            <person name="Pal A.K."/>
            <person name="Ghazi I.A."/>
            <person name="Yadav M."/>
            <person name="Pandit A."/>
            <person name="Bhargava A."/>
            <person name="Sureshbabu K."/>
            <person name="Batra K."/>
            <person name="Sharma T.R."/>
            <person name="Mohapatra T."/>
            <person name="Singh N.K."/>
            <person name="Messing J."/>
            <person name="Nelson A.B."/>
            <person name="Fuks G."/>
            <person name="Kavchok S."/>
            <person name="Keizer G."/>
            <person name="Linton E."/>
            <person name="Llaca V."/>
            <person name="Song R."/>
            <person name="Tanyolac B."/>
            <person name="Young S."/>
            <person name="Ho-Il K."/>
            <person name="Hahn J.H."/>
            <person name="Sangsakoo G."/>
            <person name="Vanavichit A."/>
            <person name="de Mattos Luiz.A.T."/>
            <person name="Zimmer P.D."/>
            <person name="Malone G."/>
            <person name="Dellagostin O."/>
            <person name="de Oliveira A.C."/>
            <person name="Bevan M."/>
            <person name="Bancroft I."/>
            <person name="Minx P."/>
            <person name="Cordum H."/>
            <person name="Wilson R."/>
            <person name="Cheng Z."/>
            <person name="Jin W."/>
            <person name="Jiang J."/>
            <person name="Leong S.A."/>
            <person name="Iwama H."/>
            <person name="Gojobori T."/>
            <person name="Itoh T."/>
            <person name="Niimura Y."/>
            <person name="Fujii Y."/>
            <person name="Habara T."/>
            <person name="Sakai H."/>
            <person name="Sato Y."/>
            <person name="Wilson G."/>
            <person name="Kumar K."/>
            <person name="McCouch S."/>
            <person name="Juretic N."/>
            <person name="Hoen D."/>
            <person name="Wright S."/>
            <person name="Bruskiewich R."/>
            <person name="Bureau T."/>
            <person name="Miyao A."/>
            <person name="Hirochika H."/>
            <person name="Nishikawa T."/>
            <person name="Kadowaki K."/>
            <person name="Sugiura M."/>
            <person name="Burr B."/>
            <person name="Sasaki T."/>
        </authorList>
    </citation>
    <scope>NUCLEOTIDE SEQUENCE [LARGE SCALE GENOMIC DNA]</scope>
    <source>
        <strain evidence="2">cv. Nipponbare</strain>
    </source>
</reference>
<sequence length="504" mass="58664">MNCVTKHHEMEAWIEEVMVVGVGEGRKLLSAKKMTMMVPDRTADVMAYWKTVHPNSPIPSAILNLLTQPSGNQKKNLLLTSGSGAKGADEKSSILKLNPKLDNQAKKKFSPYNYNNPADGYDRVYYDGDSDKHMLFEYEALKIKMKNLDMYWYSGTNQINKKPELDLANKKLSRHNNNNPSHGHDHILLDKMKLLRYIYSNPADRHVRVDYDGHNDNHMVFNTESMKLKKEFSYLYQFSAVKGIDQKPELNLVKKKSSRYVYGNPANDHLVHYDGRNDKYMVLNHKAKKLKKKNSDLYQHSEANGIDKESKLNMAKKKLSRYIYGNLADGHHHVCLVTKKFPRYIYDNPAVSRHVYYDGHNDKYMVLNYEAMKLKKKTSDLYQHSEVNGIDKKPKLKLAKNKFSRSIYGNLAHGHDHVHLAKKKFSYYYTFGNPEDGHEHANHHGGYDNHIVFNKQAVKLRKGNSNWYYYSGLKEINKRHKPDLVNKKFARYIFSNPENERPFL</sequence>
<dbReference type="EMBL" id="AP014962">
    <property type="protein sequence ID" value="BAS97386.1"/>
    <property type="molecule type" value="Genomic_DNA"/>
</dbReference>
<organism evidence="1 2">
    <name type="scientific">Oryza sativa subsp. japonica</name>
    <name type="common">Rice</name>
    <dbReference type="NCBI Taxonomy" id="39947"/>
    <lineage>
        <taxon>Eukaryota</taxon>
        <taxon>Viridiplantae</taxon>
        <taxon>Streptophyta</taxon>
        <taxon>Embryophyta</taxon>
        <taxon>Tracheophyta</taxon>
        <taxon>Spermatophyta</taxon>
        <taxon>Magnoliopsida</taxon>
        <taxon>Liliopsida</taxon>
        <taxon>Poales</taxon>
        <taxon>Poaceae</taxon>
        <taxon>BOP clade</taxon>
        <taxon>Oryzoideae</taxon>
        <taxon>Oryzeae</taxon>
        <taxon>Oryzinae</taxon>
        <taxon>Oryza</taxon>
        <taxon>Oryza sativa</taxon>
    </lineage>
</organism>
<accession>A0A0P0WVM6</accession>